<sequence length="397" mass="42729">MLAIAVLAKFFVDTATQLFNPYLLVYASGAGLTGLTMGRLVSVRNLSGLVAPIIGGLADRYGYRRIMQVNLLLIASGILLFAAAGNLFWLVLAMLLWGAGQGGFAPNAHSYLSALLPYHKRSRYLGILEYSWALAGIFGLSVIGVLIEKSGWKLPLYILAGGMLISAVCMFVLPSRHGREEEDAVQTAKAGENSVQPVKPSRMERIRAFLHLGPNRRSAWAAIGVNFFNFFALFHLMISHGIFLETEYSLTPSRLGQVALMLGIADWAGSILVSTAGDRIGKRRSLMYGTMGMSLGFILLPILNISLIPALAGLIIPRFFFEFTTVSNFPLLSEQYPEGRGRVLALGVAGGLLGSTIAASTGPAMYLRFGLWGIGPVSAAANLCALALLIWLVKDGE</sequence>
<organism evidence="8 9">
    <name type="scientific">Salinispira pacifica</name>
    <dbReference type="NCBI Taxonomy" id="1307761"/>
    <lineage>
        <taxon>Bacteria</taxon>
        <taxon>Pseudomonadati</taxon>
        <taxon>Spirochaetota</taxon>
        <taxon>Spirochaetia</taxon>
        <taxon>Spirochaetales</taxon>
        <taxon>Spirochaetaceae</taxon>
        <taxon>Salinispira</taxon>
    </lineage>
</organism>
<keyword evidence="2" id="KW-1003">Cell membrane</keyword>
<evidence type="ECO:0000256" key="2">
    <source>
        <dbReference type="ARBA" id="ARBA00022475"/>
    </source>
</evidence>
<dbReference type="KEGG" id="slr:L21SP2_1583"/>
<dbReference type="PANTHER" id="PTHR43124:SF3">
    <property type="entry name" value="CHLORAMPHENICOL EFFLUX PUMP RV0191"/>
    <property type="match status" value="1"/>
</dbReference>
<feature type="transmembrane region" description="Helical" evidence="6">
    <location>
        <begin position="297"/>
        <end position="321"/>
    </location>
</feature>
<feature type="transmembrane region" description="Helical" evidence="6">
    <location>
        <begin position="341"/>
        <end position="359"/>
    </location>
</feature>
<feature type="transmembrane region" description="Helical" evidence="6">
    <location>
        <begin position="154"/>
        <end position="173"/>
    </location>
</feature>
<dbReference type="GO" id="GO:0022857">
    <property type="term" value="F:transmembrane transporter activity"/>
    <property type="evidence" value="ECO:0007669"/>
    <property type="project" value="InterPro"/>
</dbReference>
<dbReference type="HOGENOM" id="CLU_001265_61_5_12"/>
<dbReference type="InterPro" id="IPR050189">
    <property type="entry name" value="MFS_Efflux_Transporters"/>
</dbReference>
<dbReference type="Gene3D" id="1.20.1250.20">
    <property type="entry name" value="MFS general substrate transporter like domains"/>
    <property type="match status" value="2"/>
</dbReference>
<dbReference type="InterPro" id="IPR011701">
    <property type="entry name" value="MFS"/>
</dbReference>
<dbReference type="SUPFAM" id="SSF103473">
    <property type="entry name" value="MFS general substrate transporter"/>
    <property type="match status" value="1"/>
</dbReference>
<comment type="subcellular location">
    <subcellularLocation>
        <location evidence="1">Cell membrane</location>
        <topology evidence="1">Multi-pass membrane protein</topology>
    </subcellularLocation>
</comment>
<keyword evidence="9" id="KW-1185">Reference proteome</keyword>
<dbReference type="STRING" id="1307761.L21SP2_1583"/>
<keyword evidence="3 6" id="KW-0812">Transmembrane</keyword>
<feature type="transmembrane region" description="Helical" evidence="6">
    <location>
        <begin position="95"/>
        <end position="118"/>
    </location>
</feature>
<dbReference type="PROSITE" id="PS50850">
    <property type="entry name" value="MFS"/>
    <property type="match status" value="1"/>
</dbReference>
<keyword evidence="4 6" id="KW-1133">Transmembrane helix</keyword>
<evidence type="ECO:0000256" key="3">
    <source>
        <dbReference type="ARBA" id="ARBA00022692"/>
    </source>
</evidence>
<dbReference type="InterPro" id="IPR036259">
    <property type="entry name" value="MFS_trans_sf"/>
</dbReference>
<dbReference type="AlphaFoldDB" id="V5WGL7"/>
<feature type="transmembrane region" description="Helical" evidence="6">
    <location>
        <begin position="130"/>
        <end position="148"/>
    </location>
</feature>
<dbReference type="GO" id="GO:0005886">
    <property type="term" value="C:plasma membrane"/>
    <property type="evidence" value="ECO:0007669"/>
    <property type="project" value="UniProtKB-SubCell"/>
</dbReference>
<evidence type="ECO:0000313" key="8">
    <source>
        <dbReference type="EMBL" id="AHC14972.1"/>
    </source>
</evidence>
<proteinExistence type="predicted"/>
<feature type="domain" description="Major facilitator superfamily (MFS) profile" evidence="7">
    <location>
        <begin position="1"/>
        <end position="397"/>
    </location>
</feature>
<dbReference type="Pfam" id="PF07690">
    <property type="entry name" value="MFS_1"/>
    <property type="match status" value="1"/>
</dbReference>
<dbReference type="EMBL" id="CP006939">
    <property type="protein sequence ID" value="AHC14972.1"/>
    <property type="molecule type" value="Genomic_DNA"/>
</dbReference>
<feature type="transmembrane region" description="Helical" evidence="6">
    <location>
        <begin position="258"/>
        <end position="276"/>
    </location>
</feature>
<protein>
    <recommendedName>
        <fullName evidence="7">Major facilitator superfamily (MFS) profile domain-containing protein</fullName>
    </recommendedName>
</protein>
<gene>
    <name evidence="8" type="ORF">L21SP2_1583</name>
</gene>
<accession>V5WGL7</accession>
<keyword evidence="5 6" id="KW-0472">Membrane</keyword>
<name>V5WGL7_9SPIO</name>
<evidence type="ECO:0000256" key="6">
    <source>
        <dbReference type="SAM" id="Phobius"/>
    </source>
</evidence>
<evidence type="ECO:0000256" key="5">
    <source>
        <dbReference type="ARBA" id="ARBA00023136"/>
    </source>
</evidence>
<feature type="transmembrane region" description="Helical" evidence="6">
    <location>
        <begin position="70"/>
        <end position="89"/>
    </location>
</feature>
<dbReference type="RefSeq" id="WP_024267892.1">
    <property type="nucleotide sequence ID" value="NC_023035.1"/>
</dbReference>
<dbReference type="eggNOG" id="COG2814">
    <property type="taxonomic scope" value="Bacteria"/>
</dbReference>
<evidence type="ECO:0000256" key="4">
    <source>
        <dbReference type="ARBA" id="ARBA00022989"/>
    </source>
</evidence>
<dbReference type="Proteomes" id="UP000018680">
    <property type="component" value="Chromosome"/>
</dbReference>
<evidence type="ECO:0000256" key="1">
    <source>
        <dbReference type="ARBA" id="ARBA00004651"/>
    </source>
</evidence>
<reference evidence="8 9" key="1">
    <citation type="journal article" date="2015" name="Stand. Genomic Sci.">
        <title>Complete genome sequence and description of Salinispira pacifica gen. nov., sp. nov., a novel spirochaete isolated form a hypersaline microbial mat.</title>
        <authorList>
            <person name="Ben Hania W."/>
            <person name="Joseph M."/>
            <person name="Schumann P."/>
            <person name="Bunk B."/>
            <person name="Fiebig A."/>
            <person name="Sproer C."/>
            <person name="Klenk H.P."/>
            <person name="Fardeau M.L."/>
            <person name="Spring S."/>
        </authorList>
    </citation>
    <scope>NUCLEOTIDE SEQUENCE [LARGE SCALE GENOMIC DNA]</scope>
    <source>
        <strain evidence="8 9">L21-RPul-D2</strain>
    </source>
</reference>
<dbReference type="InterPro" id="IPR020846">
    <property type="entry name" value="MFS_dom"/>
</dbReference>
<evidence type="ECO:0000313" key="9">
    <source>
        <dbReference type="Proteomes" id="UP000018680"/>
    </source>
</evidence>
<feature type="transmembrane region" description="Helical" evidence="6">
    <location>
        <begin position="219"/>
        <end position="238"/>
    </location>
</feature>
<dbReference type="PANTHER" id="PTHR43124">
    <property type="entry name" value="PURINE EFFLUX PUMP PBUE"/>
    <property type="match status" value="1"/>
</dbReference>
<feature type="transmembrane region" description="Helical" evidence="6">
    <location>
        <begin position="371"/>
        <end position="393"/>
    </location>
</feature>
<evidence type="ECO:0000259" key="7">
    <source>
        <dbReference type="PROSITE" id="PS50850"/>
    </source>
</evidence>